<dbReference type="Proteomes" id="UP000249464">
    <property type="component" value="Unassembled WGS sequence"/>
</dbReference>
<evidence type="ECO:0000313" key="2">
    <source>
        <dbReference type="Proteomes" id="UP000249464"/>
    </source>
</evidence>
<accession>A0A2X0PAA1</accession>
<dbReference type="EMBL" id="FQNC01000062">
    <property type="protein sequence ID" value="SGY94052.1"/>
    <property type="molecule type" value="Genomic_DNA"/>
</dbReference>
<proteinExistence type="predicted"/>
<evidence type="ECO:0000313" key="1">
    <source>
        <dbReference type="EMBL" id="SGY94052.1"/>
    </source>
</evidence>
<sequence>MANNGLSVAFEPDKSCINSRKGEFIANTVASDGPYHSELDIITRVSHWLLATPSAWCLSAPVSAMNRVLIVSPTAAMMENTTVSWLEAGWAAFMQWTSSCHASSTLCLAGDDSLDHWSSCSNVRFGSGPS</sequence>
<name>A0A2X0PAA1_9BASI</name>
<keyword evidence="2" id="KW-1185">Reference proteome</keyword>
<protein>
    <submittedName>
        <fullName evidence="1">BQ5605_C037g11624 protein</fullName>
    </submittedName>
</protein>
<reference evidence="1 2" key="1">
    <citation type="submission" date="2016-11" db="EMBL/GenBank/DDBJ databases">
        <authorList>
            <person name="Jaros S."/>
            <person name="Januszkiewicz K."/>
            <person name="Wedrychowicz H."/>
        </authorList>
    </citation>
    <scope>NUCLEOTIDE SEQUENCE [LARGE SCALE GENOMIC DNA]</scope>
</reference>
<gene>
    <name evidence="1" type="primary">BQ5605_C037g11624</name>
    <name evidence="1" type="ORF">BQ5605_C037G11624</name>
</gene>
<dbReference type="AlphaFoldDB" id="A0A2X0PAA1"/>
<organism evidence="1 2">
    <name type="scientific">Microbotryum silenes-dioicae</name>
    <dbReference type="NCBI Taxonomy" id="796604"/>
    <lineage>
        <taxon>Eukaryota</taxon>
        <taxon>Fungi</taxon>
        <taxon>Dikarya</taxon>
        <taxon>Basidiomycota</taxon>
        <taxon>Pucciniomycotina</taxon>
        <taxon>Microbotryomycetes</taxon>
        <taxon>Microbotryales</taxon>
        <taxon>Microbotryaceae</taxon>
        <taxon>Microbotryum</taxon>
    </lineage>
</organism>